<evidence type="ECO:0000313" key="2">
    <source>
        <dbReference type="EMBL" id="TNN61903.1"/>
    </source>
</evidence>
<organism evidence="2 3">
    <name type="scientific">Liparis tanakae</name>
    <name type="common">Tanaka's snailfish</name>
    <dbReference type="NCBI Taxonomy" id="230148"/>
    <lineage>
        <taxon>Eukaryota</taxon>
        <taxon>Metazoa</taxon>
        <taxon>Chordata</taxon>
        <taxon>Craniata</taxon>
        <taxon>Vertebrata</taxon>
        <taxon>Euteleostomi</taxon>
        <taxon>Actinopterygii</taxon>
        <taxon>Neopterygii</taxon>
        <taxon>Teleostei</taxon>
        <taxon>Neoteleostei</taxon>
        <taxon>Acanthomorphata</taxon>
        <taxon>Eupercaria</taxon>
        <taxon>Perciformes</taxon>
        <taxon>Cottioidei</taxon>
        <taxon>Cottales</taxon>
        <taxon>Liparidae</taxon>
        <taxon>Liparis</taxon>
    </lineage>
</organism>
<evidence type="ECO:0000313" key="3">
    <source>
        <dbReference type="Proteomes" id="UP000314294"/>
    </source>
</evidence>
<reference evidence="2 3" key="1">
    <citation type="submission" date="2019-03" db="EMBL/GenBank/DDBJ databases">
        <title>First draft genome of Liparis tanakae, snailfish: a comprehensive survey of snailfish specific genes.</title>
        <authorList>
            <person name="Kim W."/>
            <person name="Song I."/>
            <person name="Jeong J.-H."/>
            <person name="Kim D."/>
            <person name="Kim S."/>
            <person name="Ryu S."/>
            <person name="Song J.Y."/>
            <person name="Lee S.K."/>
        </authorList>
    </citation>
    <scope>NUCLEOTIDE SEQUENCE [LARGE SCALE GENOMIC DNA]</scope>
    <source>
        <tissue evidence="2">Muscle</tissue>
    </source>
</reference>
<sequence length="123" mass="13004">MSGPVGLKVILWTAPIFSRRTRAPCCSGSPFRLHTGALRTGPETSHSKRASSGATTSTSSSSLTIDRGRAGGGSTGQETGVNRQHLVTSLSICTPLAEHEYSPTCTLYVPSSSSTTCWRISFR</sequence>
<dbReference type="AlphaFoldDB" id="A0A4Z2HA65"/>
<protein>
    <submittedName>
        <fullName evidence="2">Uncharacterized protein</fullName>
    </submittedName>
</protein>
<feature type="region of interest" description="Disordered" evidence="1">
    <location>
        <begin position="36"/>
        <end position="82"/>
    </location>
</feature>
<proteinExistence type="predicted"/>
<name>A0A4Z2HA65_9TELE</name>
<accession>A0A4Z2HA65</accession>
<keyword evidence="3" id="KW-1185">Reference proteome</keyword>
<gene>
    <name evidence="2" type="ORF">EYF80_027919</name>
</gene>
<feature type="compositionally biased region" description="Low complexity" evidence="1">
    <location>
        <begin position="51"/>
        <end position="64"/>
    </location>
</feature>
<evidence type="ECO:0000256" key="1">
    <source>
        <dbReference type="SAM" id="MobiDB-lite"/>
    </source>
</evidence>
<dbReference type="EMBL" id="SRLO01000306">
    <property type="protein sequence ID" value="TNN61903.1"/>
    <property type="molecule type" value="Genomic_DNA"/>
</dbReference>
<dbReference type="Proteomes" id="UP000314294">
    <property type="component" value="Unassembled WGS sequence"/>
</dbReference>
<comment type="caution">
    <text evidence="2">The sequence shown here is derived from an EMBL/GenBank/DDBJ whole genome shotgun (WGS) entry which is preliminary data.</text>
</comment>